<reference evidence="4 5" key="1">
    <citation type="submission" date="2019-01" db="EMBL/GenBank/DDBJ databases">
        <authorList>
            <person name="Ferrante I. M."/>
        </authorList>
    </citation>
    <scope>NUCLEOTIDE SEQUENCE [LARGE SCALE GENOMIC DNA]</scope>
    <source>
        <strain evidence="4 5">B856</strain>
    </source>
</reference>
<evidence type="ECO:0000313" key="4">
    <source>
        <dbReference type="EMBL" id="VEU38888.1"/>
    </source>
</evidence>
<dbReference type="PANTHER" id="PTHR38909">
    <property type="entry name" value="G PROTEIN GAMMA DOMAIN-CONTAINING PROTEIN"/>
    <property type="match status" value="1"/>
</dbReference>
<dbReference type="Proteomes" id="UP000291116">
    <property type="component" value="Unassembled WGS sequence"/>
</dbReference>
<dbReference type="PANTHER" id="PTHR38909:SF1">
    <property type="entry name" value="G PROTEIN GAMMA DOMAIN-CONTAINING PROTEIN"/>
    <property type="match status" value="1"/>
</dbReference>
<dbReference type="EMBL" id="CAACVS010000192">
    <property type="protein sequence ID" value="VEU38888.1"/>
    <property type="molecule type" value="Genomic_DNA"/>
</dbReference>
<evidence type="ECO:0000256" key="3">
    <source>
        <dbReference type="SAM" id="SignalP"/>
    </source>
</evidence>
<dbReference type="AlphaFoldDB" id="A0A448ZA68"/>
<feature type="compositionally biased region" description="Polar residues" evidence="1">
    <location>
        <begin position="751"/>
        <end position="778"/>
    </location>
</feature>
<feature type="signal peptide" evidence="3">
    <location>
        <begin position="1"/>
        <end position="22"/>
    </location>
</feature>
<keyword evidence="2" id="KW-0472">Membrane</keyword>
<evidence type="ECO:0000313" key="5">
    <source>
        <dbReference type="Proteomes" id="UP000291116"/>
    </source>
</evidence>
<feature type="compositionally biased region" description="Polar residues" evidence="1">
    <location>
        <begin position="791"/>
        <end position="801"/>
    </location>
</feature>
<keyword evidence="5" id="KW-1185">Reference proteome</keyword>
<feature type="region of interest" description="Disordered" evidence="1">
    <location>
        <begin position="45"/>
        <end position="194"/>
    </location>
</feature>
<evidence type="ECO:0008006" key="6">
    <source>
        <dbReference type="Google" id="ProtNLM"/>
    </source>
</evidence>
<proteinExistence type="predicted"/>
<feature type="region of interest" description="Disordered" evidence="1">
    <location>
        <begin position="486"/>
        <end position="510"/>
    </location>
</feature>
<dbReference type="OrthoDB" id="49564at2759"/>
<gene>
    <name evidence="4" type="ORF">PSNMU_V1.4_AUG-EV-PASAV3_0057410</name>
</gene>
<feature type="region of interest" description="Disordered" evidence="1">
    <location>
        <begin position="749"/>
        <end position="778"/>
    </location>
</feature>
<keyword evidence="2" id="KW-1133">Transmembrane helix</keyword>
<dbReference type="InterPro" id="IPR036034">
    <property type="entry name" value="PDZ_sf"/>
</dbReference>
<sequence length="907" mass="97452">MFSKHKIFILLPLLFATPGAHGLSNTKPELPDIFGNNNGLLVRTINTQRPTPVRPTEPTASPTESPAPSPSPSESPTADPNRITPGPTDYPTESPAPSPSPSQTPTIAPTPSPSATPSVAPTISSAPSAAPSATPSAAPSDAPSMAPSGQPSLSAAPSAAPTISTAPSAKPSASPTQQPSSSPSSAPSYSPTTVVHRTKTAVTTLLLEEISAEMDELTMAEFELFTLDFLKRKIEPSDEYGLNNLAVTVLSQSLVYPDPTAAPNSNETNFRERNLESNIWSVGLEIDIRSVAVVTTGRVPTDFNYTREVLLTFYDHWDQYLYQLGNNIEFFNPLVAVSDWVPVVDEASIDGKEKSKGSFAVAILFSLIAFSLAVYASYVAIRKHLNRNGGSPRKSVGTPFSPKNSSPLNYSGDEVVQYLTRTMSENGSPAASYHDGDVEGGGALAFIQNVNIETDEHGMESIALTPFKEKSPTAAIRNGLFVVNEANDDDNSPMRSPLARSPTMGLQGQKSASKIGGQLKKWLTPRGIKYPSAANANKIMSTESRHDPPEHQSILGYNYGKEHSDPDAYKASTKNKAGVYTTDKSTVDGRSKTTGISYNKKQKDEGLFTVPVSFFNRDQGNQAGAPESPMSSLADSNASSFYARGNVNKQFTGRKSTTGEMEDEGYEVSACKVNAASIMRNKRKDPSENDENEEPVLSPLVKDVVQHFEQKQQQAPKPPNSSVGIETILGARSRDSNDDDDDRRSHVSAAFLQTRSIFSPNMKNARKSPTNSQQQSYGYGNVRVRVQNQNDEGKSVTSHSTLGAKPMQGSGDFRDDRSTLSSVMKRAGRYDVYAPSGPIGIVVDTSKNGPSVHSLKSTSPMLGLINPGDLIVALDGEDTRDMTAAALTRLMALKSRQQNRKITLLSN</sequence>
<feature type="chain" id="PRO_5019417581" description="PDZ domain-containing protein" evidence="3">
    <location>
        <begin position="23"/>
        <end position="907"/>
    </location>
</feature>
<feature type="transmembrane region" description="Helical" evidence="2">
    <location>
        <begin position="359"/>
        <end position="381"/>
    </location>
</feature>
<accession>A0A448ZA68</accession>
<protein>
    <recommendedName>
        <fullName evidence="6">PDZ domain-containing protein</fullName>
    </recommendedName>
</protein>
<keyword evidence="2" id="KW-0812">Transmembrane</keyword>
<dbReference type="SUPFAM" id="SSF50156">
    <property type="entry name" value="PDZ domain-like"/>
    <property type="match status" value="1"/>
</dbReference>
<feature type="compositionally biased region" description="Pro residues" evidence="1">
    <location>
        <begin position="94"/>
        <end position="114"/>
    </location>
</feature>
<evidence type="ECO:0000256" key="2">
    <source>
        <dbReference type="SAM" id="Phobius"/>
    </source>
</evidence>
<organism evidence="4 5">
    <name type="scientific">Pseudo-nitzschia multistriata</name>
    <dbReference type="NCBI Taxonomy" id="183589"/>
    <lineage>
        <taxon>Eukaryota</taxon>
        <taxon>Sar</taxon>
        <taxon>Stramenopiles</taxon>
        <taxon>Ochrophyta</taxon>
        <taxon>Bacillariophyta</taxon>
        <taxon>Bacillariophyceae</taxon>
        <taxon>Bacillariophycidae</taxon>
        <taxon>Bacillariales</taxon>
        <taxon>Bacillariaceae</taxon>
        <taxon>Pseudo-nitzschia</taxon>
    </lineage>
</organism>
<evidence type="ECO:0000256" key="1">
    <source>
        <dbReference type="SAM" id="MobiDB-lite"/>
    </source>
</evidence>
<name>A0A448ZA68_9STRA</name>
<feature type="region of interest" description="Disordered" evidence="1">
    <location>
        <begin position="791"/>
        <end position="817"/>
    </location>
</feature>
<feature type="compositionally biased region" description="Low complexity" evidence="1">
    <location>
        <begin position="115"/>
        <end position="193"/>
    </location>
</feature>
<keyword evidence="3" id="KW-0732">Signal</keyword>